<dbReference type="CDD" id="cd04213">
    <property type="entry name" value="CuRO_CcO_Caa3_II"/>
    <property type="match status" value="1"/>
</dbReference>
<dbReference type="InterPro" id="IPR014222">
    <property type="entry name" value="Cyt_c_oxidase_su2"/>
</dbReference>
<dbReference type="GO" id="GO:0042773">
    <property type="term" value="P:ATP synthesis coupled electron transport"/>
    <property type="evidence" value="ECO:0007669"/>
    <property type="project" value="TreeGrafter"/>
</dbReference>
<evidence type="ECO:0000256" key="6">
    <source>
        <dbReference type="ARBA" id="ARBA00022692"/>
    </source>
</evidence>
<dbReference type="PROSITE" id="PS50857">
    <property type="entry name" value="COX2_CUA"/>
    <property type="match status" value="1"/>
</dbReference>
<dbReference type="PROSITE" id="PS51007">
    <property type="entry name" value="CYTC"/>
    <property type="match status" value="1"/>
</dbReference>
<keyword evidence="11" id="KW-0186">Copper</keyword>
<evidence type="ECO:0000256" key="4">
    <source>
        <dbReference type="ARBA" id="ARBA00022617"/>
    </source>
</evidence>
<dbReference type="InterPro" id="IPR036909">
    <property type="entry name" value="Cyt_c-like_dom_sf"/>
</dbReference>
<reference evidence="20 21" key="1">
    <citation type="submission" date="2018-10" db="EMBL/GenBank/DDBJ databases">
        <title>Histidinibacterium lentulum gen. nov., sp. nov., a marine bacterium from the culture broth of Picochlorum sp. 122.</title>
        <authorList>
            <person name="Wang G."/>
        </authorList>
    </citation>
    <scope>NUCLEOTIDE SEQUENCE [LARGE SCALE GENOMIC DNA]</scope>
    <source>
        <strain evidence="20 21">B17</strain>
    </source>
</reference>
<comment type="subcellular location">
    <subcellularLocation>
        <location evidence="1">Membrane</location>
        <topology evidence="1">Multi-pass membrane protein</topology>
    </subcellularLocation>
</comment>
<dbReference type="GO" id="GO:0005507">
    <property type="term" value="F:copper ion binding"/>
    <property type="evidence" value="ECO:0007669"/>
    <property type="project" value="InterPro"/>
</dbReference>
<evidence type="ECO:0000256" key="7">
    <source>
        <dbReference type="ARBA" id="ARBA00022723"/>
    </source>
</evidence>
<feature type="domain" description="Cytochrome c" evidence="19">
    <location>
        <begin position="221"/>
        <end position="313"/>
    </location>
</feature>
<dbReference type="InterPro" id="IPR034236">
    <property type="entry name" value="CuRO_CcO_Caa3_II"/>
</dbReference>
<dbReference type="SUPFAM" id="SSF46626">
    <property type="entry name" value="Cytochrome c"/>
    <property type="match status" value="1"/>
</dbReference>
<evidence type="ECO:0000256" key="9">
    <source>
        <dbReference type="ARBA" id="ARBA00022989"/>
    </source>
</evidence>
<dbReference type="PROSITE" id="PS00078">
    <property type="entry name" value="COX2"/>
    <property type="match status" value="1"/>
</dbReference>
<evidence type="ECO:0000256" key="15">
    <source>
        <dbReference type="ARBA" id="ARBA00047816"/>
    </source>
</evidence>
<name>A0A3N2R8Q8_9RHOB</name>
<dbReference type="GO" id="GO:0016020">
    <property type="term" value="C:membrane"/>
    <property type="evidence" value="ECO:0007669"/>
    <property type="project" value="UniProtKB-SubCell"/>
</dbReference>
<keyword evidence="3" id="KW-0813">Transport</keyword>
<evidence type="ECO:0000256" key="8">
    <source>
        <dbReference type="ARBA" id="ARBA00022982"/>
    </source>
</evidence>
<keyword evidence="9 17" id="KW-1133">Transmembrane helix</keyword>
<dbReference type="InterPro" id="IPR009056">
    <property type="entry name" value="Cyt_c-like_dom"/>
</dbReference>
<sequence length="313" mass="32947">MTDRADSTLGVFGAQSSLLPAGEGAAAALGLTNAMTLGGAAIFVIVMAFVWLAWRRQTGGRTWWILGGGVVFPLVVLALLFVASTGVLRAVAGGREDAALTIEVTGHQFWWDVVYDPGGLAIRDANEVVMPVGVPVRIVLKSEDVIHSFWVPKVAGKMDMIPGRVNETVMTATEAGRFRGQCAEFCGLSHPLMAFEMVAVPPDHFRAFLEDLQGDAADVAGPAARGREVFLEAGCAACHAVRGVAEGARLGPDLTRVGGRAALGAGMWPMNEGSLAGWIADVQDMKPGANMPSYAHLSGPDLRALAQWLGSLR</sequence>
<dbReference type="PANTHER" id="PTHR22888">
    <property type="entry name" value="CYTOCHROME C OXIDASE, SUBUNIT II"/>
    <property type="match status" value="1"/>
</dbReference>
<feature type="domain" description="Cytochrome oxidase subunit II copper A binding" evidence="18">
    <location>
        <begin position="97"/>
        <end position="211"/>
    </location>
</feature>
<evidence type="ECO:0000259" key="19">
    <source>
        <dbReference type="PROSITE" id="PS51007"/>
    </source>
</evidence>
<keyword evidence="5" id="KW-0679">Respiratory chain</keyword>
<keyword evidence="20" id="KW-0560">Oxidoreductase</keyword>
<comment type="catalytic activity">
    <reaction evidence="15">
        <text>4 Fe(II)-[cytochrome c] + O2 + 8 H(+)(in) = 4 Fe(III)-[cytochrome c] + 2 H2O + 4 H(+)(out)</text>
        <dbReference type="Rhea" id="RHEA:11436"/>
        <dbReference type="Rhea" id="RHEA-COMP:10350"/>
        <dbReference type="Rhea" id="RHEA-COMP:14399"/>
        <dbReference type="ChEBI" id="CHEBI:15377"/>
        <dbReference type="ChEBI" id="CHEBI:15378"/>
        <dbReference type="ChEBI" id="CHEBI:15379"/>
        <dbReference type="ChEBI" id="CHEBI:29033"/>
        <dbReference type="ChEBI" id="CHEBI:29034"/>
        <dbReference type="EC" id="7.1.1.9"/>
    </reaction>
</comment>
<evidence type="ECO:0000256" key="5">
    <source>
        <dbReference type="ARBA" id="ARBA00022660"/>
    </source>
</evidence>
<dbReference type="NCBIfam" id="TIGR02866">
    <property type="entry name" value="CoxB"/>
    <property type="match status" value="1"/>
</dbReference>
<dbReference type="SUPFAM" id="SSF49503">
    <property type="entry name" value="Cupredoxins"/>
    <property type="match status" value="1"/>
</dbReference>
<protein>
    <recommendedName>
        <fullName evidence="14">Cytochrome aa3 subunit 2</fullName>
    </recommendedName>
</protein>
<dbReference type="Proteomes" id="UP000268016">
    <property type="component" value="Unassembled WGS sequence"/>
</dbReference>
<dbReference type="InterPro" id="IPR002429">
    <property type="entry name" value="CcO_II-like_C"/>
</dbReference>
<evidence type="ECO:0000256" key="11">
    <source>
        <dbReference type="ARBA" id="ARBA00023008"/>
    </source>
</evidence>
<accession>A0A3N2R8Q8</accession>
<keyword evidence="21" id="KW-1185">Reference proteome</keyword>
<dbReference type="GO" id="GO:0020037">
    <property type="term" value="F:heme binding"/>
    <property type="evidence" value="ECO:0007669"/>
    <property type="project" value="InterPro"/>
</dbReference>
<comment type="similarity">
    <text evidence="2">Belongs to the cytochrome c oxidase subunit 2 family.</text>
</comment>
<gene>
    <name evidence="20" type="primary">coxB</name>
    <name evidence="20" type="ORF">EAT49_05615</name>
</gene>
<evidence type="ECO:0000256" key="13">
    <source>
        <dbReference type="ARBA" id="ARBA00024688"/>
    </source>
</evidence>
<keyword evidence="4 16" id="KW-0349">Heme</keyword>
<comment type="function">
    <text evidence="13">Subunits I and II form the functional core of the enzyme complex. Electrons originating in cytochrome c are transferred via heme a and Cu(A) to the binuclear center formed by heme a3 and Cu(B).</text>
</comment>
<dbReference type="InterPro" id="IPR045187">
    <property type="entry name" value="CcO_II"/>
</dbReference>
<keyword evidence="6 17" id="KW-0812">Transmembrane</keyword>
<comment type="caution">
    <text evidence="20">The sequence shown here is derived from an EMBL/GenBank/DDBJ whole genome shotgun (WGS) entry which is preliminary data.</text>
</comment>
<dbReference type="OrthoDB" id="9781261at2"/>
<dbReference type="PANTHER" id="PTHR22888:SF9">
    <property type="entry name" value="CYTOCHROME C OXIDASE SUBUNIT 2"/>
    <property type="match status" value="1"/>
</dbReference>
<evidence type="ECO:0000256" key="14">
    <source>
        <dbReference type="ARBA" id="ARBA00031399"/>
    </source>
</evidence>
<proteinExistence type="inferred from homology"/>
<keyword evidence="10 16" id="KW-0408">Iron</keyword>
<evidence type="ECO:0000256" key="1">
    <source>
        <dbReference type="ARBA" id="ARBA00004141"/>
    </source>
</evidence>
<evidence type="ECO:0000256" key="12">
    <source>
        <dbReference type="ARBA" id="ARBA00023136"/>
    </source>
</evidence>
<dbReference type="AlphaFoldDB" id="A0A3N2R8Q8"/>
<evidence type="ECO:0000256" key="10">
    <source>
        <dbReference type="ARBA" id="ARBA00023004"/>
    </source>
</evidence>
<keyword evidence="8" id="KW-0249">Electron transport</keyword>
<evidence type="ECO:0000313" key="20">
    <source>
        <dbReference type="EMBL" id="ROU03771.1"/>
    </source>
</evidence>
<feature type="transmembrane region" description="Helical" evidence="17">
    <location>
        <begin position="34"/>
        <end position="54"/>
    </location>
</feature>
<evidence type="ECO:0000256" key="2">
    <source>
        <dbReference type="ARBA" id="ARBA00007866"/>
    </source>
</evidence>
<evidence type="ECO:0000256" key="17">
    <source>
        <dbReference type="SAM" id="Phobius"/>
    </source>
</evidence>
<feature type="transmembrane region" description="Helical" evidence="17">
    <location>
        <begin position="63"/>
        <end position="83"/>
    </location>
</feature>
<dbReference type="InterPro" id="IPR001505">
    <property type="entry name" value="Copper_CuA"/>
</dbReference>
<dbReference type="Gene3D" id="2.60.40.420">
    <property type="entry name" value="Cupredoxins - blue copper proteins"/>
    <property type="match status" value="1"/>
</dbReference>
<dbReference type="Pfam" id="PF00034">
    <property type="entry name" value="Cytochrom_C"/>
    <property type="match status" value="1"/>
</dbReference>
<dbReference type="InterPro" id="IPR008972">
    <property type="entry name" value="Cupredoxin"/>
</dbReference>
<evidence type="ECO:0000313" key="21">
    <source>
        <dbReference type="Proteomes" id="UP000268016"/>
    </source>
</evidence>
<dbReference type="RefSeq" id="WP_123641306.1">
    <property type="nucleotide sequence ID" value="NZ_ML119082.1"/>
</dbReference>
<dbReference type="GO" id="GO:0016491">
    <property type="term" value="F:oxidoreductase activity"/>
    <property type="evidence" value="ECO:0007669"/>
    <property type="project" value="UniProtKB-KW"/>
</dbReference>
<keyword evidence="7 16" id="KW-0479">Metal-binding</keyword>
<dbReference type="GO" id="GO:0004129">
    <property type="term" value="F:cytochrome-c oxidase activity"/>
    <property type="evidence" value="ECO:0007669"/>
    <property type="project" value="UniProtKB-EC"/>
</dbReference>
<evidence type="ECO:0000259" key="18">
    <source>
        <dbReference type="PROSITE" id="PS50857"/>
    </source>
</evidence>
<keyword evidence="12 17" id="KW-0472">Membrane</keyword>
<evidence type="ECO:0000256" key="16">
    <source>
        <dbReference type="PROSITE-ProRule" id="PRU00433"/>
    </source>
</evidence>
<dbReference type="EMBL" id="RDRB01000002">
    <property type="protein sequence ID" value="ROU03771.1"/>
    <property type="molecule type" value="Genomic_DNA"/>
</dbReference>
<organism evidence="20 21">
    <name type="scientific">Histidinibacterium lentulum</name>
    <dbReference type="NCBI Taxonomy" id="2480588"/>
    <lineage>
        <taxon>Bacteria</taxon>
        <taxon>Pseudomonadati</taxon>
        <taxon>Pseudomonadota</taxon>
        <taxon>Alphaproteobacteria</taxon>
        <taxon>Rhodobacterales</taxon>
        <taxon>Paracoccaceae</taxon>
        <taxon>Histidinibacterium</taxon>
    </lineage>
</organism>
<evidence type="ECO:0000256" key="3">
    <source>
        <dbReference type="ARBA" id="ARBA00022448"/>
    </source>
</evidence>
<dbReference type="Pfam" id="PF00116">
    <property type="entry name" value="COX2"/>
    <property type="match status" value="1"/>
</dbReference>